<feature type="transmembrane region" description="Helical" evidence="13">
    <location>
        <begin position="144"/>
        <end position="163"/>
    </location>
</feature>
<proteinExistence type="inferred from homology"/>
<keyword evidence="10" id="KW-0408">Iron</keyword>
<dbReference type="PANTHER" id="PTHR30529">
    <property type="entry name" value="CYTOCHROME B561"/>
    <property type="match status" value="1"/>
</dbReference>
<dbReference type="PANTHER" id="PTHR30529:SF7">
    <property type="entry name" value="CYTOCHROME B561 BACTERIAL_NI-HYDROGENASE DOMAIN-CONTAINING PROTEIN"/>
    <property type="match status" value="1"/>
</dbReference>
<gene>
    <name evidence="15" type="ORF">FHP88_15925</name>
</gene>
<evidence type="ECO:0000259" key="14">
    <source>
        <dbReference type="Pfam" id="PF01292"/>
    </source>
</evidence>
<keyword evidence="7" id="KW-0479">Metal-binding</keyword>
<evidence type="ECO:0000256" key="5">
    <source>
        <dbReference type="ARBA" id="ARBA00022617"/>
    </source>
</evidence>
<dbReference type="EMBL" id="VMNH01000023">
    <property type="protein sequence ID" value="TVO70939.1"/>
    <property type="molecule type" value="Genomic_DNA"/>
</dbReference>
<keyword evidence="16" id="KW-1185">Reference proteome</keyword>
<keyword evidence="3" id="KW-0813">Transport</keyword>
<dbReference type="InterPro" id="IPR052168">
    <property type="entry name" value="Cytochrome_b561_oxidase"/>
</dbReference>
<comment type="similarity">
    <text evidence="12">Belongs to the cytochrome b561 family.</text>
</comment>
<dbReference type="GO" id="GO:0046872">
    <property type="term" value="F:metal ion binding"/>
    <property type="evidence" value="ECO:0007669"/>
    <property type="project" value="UniProtKB-KW"/>
</dbReference>
<feature type="transmembrane region" description="Helical" evidence="13">
    <location>
        <begin position="92"/>
        <end position="111"/>
    </location>
</feature>
<evidence type="ECO:0000256" key="2">
    <source>
        <dbReference type="ARBA" id="ARBA00004651"/>
    </source>
</evidence>
<evidence type="ECO:0000256" key="12">
    <source>
        <dbReference type="ARBA" id="ARBA00037975"/>
    </source>
</evidence>
<comment type="caution">
    <text evidence="15">The sequence shown here is derived from an EMBL/GenBank/DDBJ whole genome shotgun (WGS) entry which is preliminary data.</text>
</comment>
<accession>A0A557S0L9</accession>
<feature type="transmembrane region" description="Helical" evidence="13">
    <location>
        <begin position="47"/>
        <end position="66"/>
    </location>
</feature>
<dbReference type="Proteomes" id="UP000316649">
    <property type="component" value="Unassembled WGS sequence"/>
</dbReference>
<evidence type="ECO:0000256" key="10">
    <source>
        <dbReference type="ARBA" id="ARBA00023004"/>
    </source>
</evidence>
<organism evidence="15 16">
    <name type="scientific">Sedimenticola selenatireducens</name>
    <dbReference type="NCBI Taxonomy" id="191960"/>
    <lineage>
        <taxon>Bacteria</taxon>
        <taxon>Pseudomonadati</taxon>
        <taxon>Pseudomonadota</taxon>
        <taxon>Gammaproteobacteria</taxon>
        <taxon>Chromatiales</taxon>
        <taxon>Sedimenticolaceae</taxon>
        <taxon>Sedimenticola</taxon>
    </lineage>
</organism>
<dbReference type="Pfam" id="PF01292">
    <property type="entry name" value="Ni_hydr_CYTB"/>
    <property type="match status" value="1"/>
</dbReference>
<feature type="domain" description="Cytochrome b561 bacterial/Ni-hydrogenase" evidence="14">
    <location>
        <begin position="6"/>
        <end position="174"/>
    </location>
</feature>
<comment type="subcellular location">
    <subcellularLocation>
        <location evidence="2">Cell membrane</location>
        <topology evidence="2">Multi-pass membrane protein</topology>
    </subcellularLocation>
</comment>
<comment type="cofactor">
    <cofactor evidence="1">
        <name>heme b</name>
        <dbReference type="ChEBI" id="CHEBI:60344"/>
    </cofactor>
</comment>
<evidence type="ECO:0000256" key="1">
    <source>
        <dbReference type="ARBA" id="ARBA00001970"/>
    </source>
</evidence>
<dbReference type="RefSeq" id="WP_144360076.1">
    <property type="nucleotide sequence ID" value="NZ_VMNH01000023.1"/>
</dbReference>
<dbReference type="InterPro" id="IPR011577">
    <property type="entry name" value="Cyt_b561_bac/Ni-Hgenase"/>
</dbReference>
<evidence type="ECO:0000256" key="4">
    <source>
        <dbReference type="ARBA" id="ARBA00022475"/>
    </source>
</evidence>
<evidence type="ECO:0000313" key="15">
    <source>
        <dbReference type="EMBL" id="TVO70939.1"/>
    </source>
</evidence>
<reference evidence="15 16" key="1">
    <citation type="submission" date="2019-07" db="EMBL/GenBank/DDBJ databases">
        <title>The pathways for chlorine oxyanion respiration interact through the shared metabolite chlorate.</title>
        <authorList>
            <person name="Barnum T.P."/>
            <person name="Cheng Y."/>
            <person name="Hill K.A."/>
            <person name="Lucas L.N."/>
            <person name="Carlson H.K."/>
            <person name="Coates J.D."/>
        </authorList>
    </citation>
    <scope>NUCLEOTIDE SEQUENCE [LARGE SCALE GENOMIC DNA]</scope>
    <source>
        <strain evidence="15 16">BK-1</strain>
    </source>
</reference>
<dbReference type="GO" id="GO:0009055">
    <property type="term" value="F:electron transfer activity"/>
    <property type="evidence" value="ECO:0007669"/>
    <property type="project" value="InterPro"/>
</dbReference>
<keyword evidence="9 13" id="KW-1133">Transmembrane helix</keyword>
<dbReference type="GO" id="GO:0005886">
    <property type="term" value="C:plasma membrane"/>
    <property type="evidence" value="ECO:0007669"/>
    <property type="project" value="UniProtKB-SubCell"/>
</dbReference>
<evidence type="ECO:0000313" key="16">
    <source>
        <dbReference type="Proteomes" id="UP000316649"/>
    </source>
</evidence>
<keyword evidence="5" id="KW-0349">Heme</keyword>
<evidence type="ECO:0000256" key="6">
    <source>
        <dbReference type="ARBA" id="ARBA00022692"/>
    </source>
</evidence>
<feature type="transmembrane region" description="Helical" evidence="13">
    <location>
        <begin position="12"/>
        <end position="35"/>
    </location>
</feature>
<keyword evidence="6 13" id="KW-0812">Transmembrane</keyword>
<protein>
    <submittedName>
        <fullName evidence="15">Cytochrome b</fullName>
    </submittedName>
</protein>
<dbReference type="SUPFAM" id="SSF81342">
    <property type="entry name" value="Transmembrane di-heme cytochromes"/>
    <property type="match status" value="1"/>
</dbReference>
<name>A0A557S0L9_9GAMM</name>
<keyword evidence="11 13" id="KW-0472">Membrane</keyword>
<keyword evidence="4" id="KW-1003">Cell membrane</keyword>
<evidence type="ECO:0000256" key="13">
    <source>
        <dbReference type="SAM" id="Phobius"/>
    </source>
</evidence>
<sequence length="178" mass="19533">MSLSKYNNPQVALHWLTAATISFLLVTGTFILSHIDNTDPTKINNLKIHMIVGGLALVLTLARIFWRARSPQPEVLDNSGSLMAKAGTAAHYVLNMMALVIAISGVGLALLSGLPEVVFFGQGVLPESFFDYIPRYVHGISTKIMLGLVALHILAAFYHAVVIKDSPFRRMWFGRQNA</sequence>
<keyword evidence="8" id="KW-0249">Electron transport</keyword>
<evidence type="ECO:0000256" key="7">
    <source>
        <dbReference type="ARBA" id="ARBA00022723"/>
    </source>
</evidence>
<dbReference type="OrthoDB" id="8589936at2"/>
<dbReference type="Gene3D" id="1.20.950.20">
    <property type="entry name" value="Transmembrane di-heme cytochromes, Chain C"/>
    <property type="match status" value="1"/>
</dbReference>
<dbReference type="GO" id="GO:0020037">
    <property type="term" value="F:heme binding"/>
    <property type="evidence" value="ECO:0007669"/>
    <property type="project" value="TreeGrafter"/>
</dbReference>
<evidence type="ECO:0000256" key="11">
    <source>
        <dbReference type="ARBA" id="ARBA00023136"/>
    </source>
</evidence>
<evidence type="ECO:0000256" key="9">
    <source>
        <dbReference type="ARBA" id="ARBA00022989"/>
    </source>
</evidence>
<evidence type="ECO:0000256" key="8">
    <source>
        <dbReference type="ARBA" id="ARBA00022982"/>
    </source>
</evidence>
<dbReference type="GO" id="GO:0022904">
    <property type="term" value="P:respiratory electron transport chain"/>
    <property type="evidence" value="ECO:0007669"/>
    <property type="project" value="InterPro"/>
</dbReference>
<dbReference type="InterPro" id="IPR016174">
    <property type="entry name" value="Di-haem_cyt_TM"/>
</dbReference>
<dbReference type="AlphaFoldDB" id="A0A557S0L9"/>
<evidence type="ECO:0000256" key="3">
    <source>
        <dbReference type="ARBA" id="ARBA00022448"/>
    </source>
</evidence>